<dbReference type="Pfam" id="PF17871">
    <property type="entry name" value="AAA_lid_9"/>
    <property type="match status" value="1"/>
</dbReference>
<dbReference type="PANTHER" id="PTHR11638:SF155">
    <property type="entry name" value="CHAPERONE PROTEIN CLPC1, CHLOROPLASTIC-LIKE"/>
    <property type="match status" value="1"/>
</dbReference>
<dbReference type="Gene3D" id="1.10.8.60">
    <property type="match status" value="1"/>
</dbReference>
<evidence type="ECO:0000256" key="3">
    <source>
        <dbReference type="ARBA" id="ARBA00022840"/>
    </source>
</evidence>
<gene>
    <name evidence="5" type="ORF">D0Y65_022719</name>
</gene>
<protein>
    <submittedName>
        <fullName evidence="5">ATP-dependent Clp protease ATP-binding subunit ClpA-like CD4B, chloroplastic</fullName>
    </submittedName>
</protein>
<comment type="caution">
    <text evidence="5">The sequence shown here is derived from an EMBL/GenBank/DDBJ whole genome shotgun (WGS) entry which is preliminary data.</text>
</comment>
<dbReference type="GO" id="GO:0008233">
    <property type="term" value="F:peptidase activity"/>
    <property type="evidence" value="ECO:0007669"/>
    <property type="project" value="UniProtKB-KW"/>
</dbReference>
<keyword evidence="5" id="KW-0645">Protease</keyword>
<dbReference type="GO" id="GO:0016887">
    <property type="term" value="F:ATP hydrolysis activity"/>
    <property type="evidence" value="ECO:0007669"/>
    <property type="project" value="TreeGrafter"/>
</dbReference>
<reference evidence="5 6" key="1">
    <citation type="submission" date="2018-09" db="EMBL/GenBank/DDBJ databases">
        <title>A high-quality reference genome of wild soybean provides a powerful tool to mine soybean genomes.</title>
        <authorList>
            <person name="Xie M."/>
            <person name="Chung C.Y.L."/>
            <person name="Li M.-W."/>
            <person name="Wong F.-L."/>
            <person name="Chan T.-F."/>
            <person name="Lam H.-M."/>
        </authorList>
    </citation>
    <scope>NUCLEOTIDE SEQUENCE [LARGE SCALE GENOMIC DNA]</scope>
    <source>
        <strain evidence="6">cv. W05</strain>
        <tissue evidence="5">Hypocotyl of etiolated seedlings</tissue>
    </source>
</reference>
<dbReference type="SUPFAM" id="SSF52540">
    <property type="entry name" value="P-loop containing nucleoside triphosphate hydrolases"/>
    <property type="match status" value="1"/>
</dbReference>
<evidence type="ECO:0000256" key="1">
    <source>
        <dbReference type="ARBA" id="ARBA00022737"/>
    </source>
</evidence>
<name>A0A445JPX6_GLYSO</name>
<dbReference type="EMBL" id="QZWG01000008">
    <property type="protein sequence ID" value="RZC00516.1"/>
    <property type="molecule type" value="Genomic_DNA"/>
</dbReference>
<dbReference type="GO" id="GO:0005737">
    <property type="term" value="C:cytoplasm"/>
    <property type="evidence" value="ECO:0007669"/>
    <property type="project" value="TreeGrafter"/>
</dbReference>
<dbReference type="InterPro" id="IPR027417">
    <property type="entry name" value="P-loop_NTPase"/>
</dbReference>
<dbReference type="GO" id="GO:0006508">
    <property type="term" value="P:proteolysis"/>
    <property type="evidence" value="ECO:0007669"/>
    <property type="project" value="UniProtKB-KW"/>
</dbReference>
<feature type="non-terminal residue" evidence="5">
    <location>
        <position position="1"/>
    </location>
</feature>
<evidence type="ECO:0000256" key="2">
    <source>
        <dbReference type="ARBA" id="ARBA00022741"/>
    </source>
</evidence>
<keyword evidence="6" id="KW-1185">Reference proteome</keyword>
<evidence type="ECO:0000313" key="6">
    <source>
        <dbReference type="Proteomes" id="UP000289340"/>
    </source>
</evidence>
<organism evidence="5 6">
    <name type="scientific">Glycine soja</name>
    <name type="common">Wild soybean</name>
    <dbReference type="NCBI Taxonomy" id="3848"/>
    <lineage>
        <taxon>Eukaryota</taxon>
        <taxon>Viridiplantae</taxon>
        <taxon>Streptophyta</taxon>
        <taxon>Embryophyta</taxon>
        <taxon>Tracheophyta</taxon>
        <taxon>Spermatophyta</taxon>
        <taxon>Magnoliopsida</taxon>
        <taxon>eudicotyledons</taxon>
        <taxon>Gunneridae</taxon>
        <taxon>Pentapetalae</taxon>
        <taxon>rosids</taxon>
        <taxon>fabids</taxon>
        <taxon>Fabales</taxon>
        <taxon>Fabaceae</taxon>
        <taxon>Papilionoideae</taxon>
        <taxon>50 kb inversion clade</taxon>
        <taxon>NPAAA clade</taxon>
        <taxon>indigoferoid/millettioid clade</taxon>
        <taxon>Phaseoleae</taxon>
        <taxon>Glycine</taxon>
        <taxon>Glycine subgen. Soja</taxon>
    </lineage>
</organism>
<dbReference type="GO" id="GO:0034605">
    <property type="term" value="P:cellular response to heat"/>
    <property type="evidence" value="ECO:0007669"/>
    <property type="project" value="TreeGrafter"/>
</dbReference>
<accession>A0A445JPX6</accession>
<dbReference type="InterPro" id="IPR050130">
    <property type="entry name" value="ClpA_ClpB"/>
</dbReference>
<feature type="domain" description="ClpA/ClpB AAA lid" evidence="4">
    <location>
        <begin position="53"/>
        <end position="106"/>
    </location>
</feature>
<dbReference type="PANTHER" id="PTHR11638">
    <property type="entry name" value="ATP-DEPENDENT CLP PROTEASE"/>
    <property type="match status" value="1"/>
</dbReference>
<dbReference type="Proteomes" id="UP000289340">
    <property type="component" value="Chromosome 8"/>
</dbReference>
<keyword evidence="5" id="KW-0378">Hydrolase</keyword>
<dbReference type="Gene3D" id="3.40.50.300">
    <property type="entry name" value="P-loop containing nucleotide triphosphate hydrolases"/>
    <property type="match status" value="1"/>
</dbReference>
<keyword evidence="3 5" id="KW-0067">ATP-binding</keyword>
<evidence type="ECO:0000313" key="5">
    <source>
        <dbReference type="EMBL" id="RZC00516.1"/>
    </source>
</evidence>
<dbReference type="GO" id="GO:0005524">
    <property type="term" value="F:ATP binding"/>
    <property type="evidence" value="ECO:0007669"/>
    <property type="project" value="UniProtKB-KW"/>
</dbReference>
<dbReference type="InterPro" id="IPR041546">
    <property type="entry name" value="ClpA/ClpB_AAA_lid"/>
</dbReference>
<keyword evidence="2" id="KW-0547">Nucleotide-binding</keyword>
<keyword evidence="1" id="KW-0677">Repeat</keyword>
<evidence type="ECO:0000259" key="4">
    <source>
        <dbReference type="Pfam" id="PF17871"/>
    </source>
</evidence>
<sequence>VSGYAYAKPTAMLKLIYALTVVRNFMQCIGATTLDEYRKHIEKDPALERRFQPDETIQILKGLRERYEIHHKLRYTDVQLSHLNVLLPFRDRFLSDKAIDLIDEAGRLSSPSSTGTGHCCHLLSLSSLSL</sequence>
<proteinExistence type="predicted"/>
<dbReference type="AlphaFoldDB" id="A0A445JPX6"/>